<dbReference type="Pfam" id="PF12833">
    <property type="entry name" value="HTH_18"/>
    <property type="match status" value="1"/>
</dbReference>
<dbReference type="GO" id="GO:0043565">
    <property type="term" value="F:sequence-specific DNA binding"/>
    <property type="evidence" value="ECO:0007669"/>
    <property type="project" value="InterPro"/>
</dbReference>
<reference evidence="5" key="1">
    <citation type="submission" date="2022-11" db="EMBL/GenBank/DDBJ databases">
        <title>Minimal conservation of predation-associated metabolite biosynthetic gene clusters underscores biosynthetic potential of Myxococcota including descriptions for ten novel species: Archangium lansinium sp. nov., Myxococcus landrumus sp. nov., Nannocystis bai.</title>
        <authorList>
            <person name="Ahearne A."/>
            <person name="Stevens C."/>
            <person name="Phillips K."/>
        </authorList>
    </citation>
    <scope>NUCLEOTIDE SEQUENCE</scope>
    <source>
        <strain evidence="5">Na p29</strain>
    </source>
</reference>
<keyword evidence="3" id="KW-0804">Transcription</keyword>
<dbReference type="PRINTS" id="PR00032">
    <property type="entry name" value="HTHARAC"/>
</dbReference>
<dbReference type="GO" id="GO:0003700">
    <property type="term" value="F:DNA-binding transcription factor activity"/>
    <property type="evidence" value="ECO:0007669"/>
    <property type="project" value="InterPro"/>
</dbReference>
<gene>
    <name evidence="5" type="ORF">OV079_51560</name>
</gene>
<keyword evidence="1" id="KW-0805">Transcription regulation</keyword>
<evidence type="ECO:0000313" key="6">
    <source>
        <dbReference type="Proteomes" id="UP001150924"/>
    </source>
</evidence>
<dbReference type="AlphaFoldDB" id="A0A9X3J4F6"/>
<dbReference type="PANTHER" id="PTHR46796">
    <property type="entry name" value="HTH-TYPE TRANSCRIPTIONAL ACTIVATOR RHAS-RELATED"/>
    <property type="match status" value="1"/>
</dbReference>
<dbReference type="SUPFAM" id="SSF52317">
    <property type="entry name" value="Class I glutamine amidotransferase-like"/>
    <property type="match status" value="1"/>
</dbReference>
<keyword evidence="2" id="KW-0238">DNA-binding</keyword>
<evidence type="ECO:0000256" key="1">
    <source>
        <dbReference type="ARBA" id="ARBA00023015"/>
    </source>
</evidence>
<evidence type="ECO:0000256" key="2">
    <source>
        <dbReference type="ARBA" id="ARBA00023125"/>
    </source>
</evidence>
<evidence type="ECO:0000259" key="4">
    <source>
        <dbReference type="PROSITE" id="PS01124"/>
    </source>
</evidence>
<dbReference type="InterPro" id="IPR018060">
    <property type="entry name" value="HTH_AraC"/>
</dbReference>
<organism evidence="5 6">
    <name type="scientific">Nannocystis pusilla</name>
    <dbReference type="NCBI Taxonomy" id="889268"/>
    <lineage>
        <taxon>Bacteria</taxon>
        <taxon>Pseudomonadati</taxon>
        <taxon>Myxococcota</taxon>
        <taxon>Polyangia</taxon>
        <taxon>Nannocystales</taxon>
        <taxon>Nannocystaceae</taxon>
        <taxon>Nannocystis</taxon>
    </lineage>
</organism>
<keyword evidence="6" id="KW-1185">Reference proteome</keyword>
<sequence length="236" mass="25679">MCSVCAGAFLLAEAGLLAERVATTTGPSPGSSRRASRIALATDRLLVEDGDVITAGGLMAWTDLGLKLVERLFGPAIMLTVARYFLVDPGGREQRFYSVFSPELGHGDAAIRKVQRWLQARSAETIALPAMAACAGLGERTFLRRFVKATGLRPAQYLQHLRVGKARDLLERLDLSIAEVAWKVGYGDPGAFRKIFQRILGLSPGEYRRRFAVASAGGLERIFCCRRNRSSPGPGR</sequence>
<protein>
    <submittedName>
        <fullName evidence="5">Helix-turn-helix domain-containing protein</fullName>
    </submittedName>
</protein>
<evidence type="ECO:0000313" key="5">
    <source>
        <dbReference type="EMBL" id="MCY1013829.1"/>
    </source>
</evidence>
<comment type="caution">
    <text evidence="5">The sequence shown here is derived from an EMBL/GenBank/DDBJ whole genome shotgun (WGS) entry which is preliminary data.</text>
</comment>
<feature type="domain" description="HTH araC/xylS-type" evidence="4">
    <location>
        <begin position="112"/>
        <end position="210"/>
    </location>
</feature>
<dbReference type="PROSITE" id="PS00041">
    <property type="entry name" value="HTH_ARAC_FAMILY_1"/>
    <property type="match status" value="1"/>
</dbReference>
<dbReference type="InterPro" id="IPR009057">
    <property type="entry name" value="Homeodomain-like_sf"/>
</dbReference>
<dbReference type="RefSeq" id="WP_267777973.1">
    <property type="nucleotide sequence ID" value="NZ_JAPNKE010000002.1"/>
</dbReference>
<dbReference type="SMART" id="SM00342">
    <property type="entry name" value="HTH_ARAC"/>
    <property type="match status" value="1"/>
</dbReference>
<dbReference type="Gene3D" id="1.10.10.60">
    <property type="entry name" value="Homeodomain-like"/>
    <property type="match status" value="2"/>
</dbReference>
<accession>A0A9X3J4F6</accession>
<dbReference type="Gene3D" id="3.40.50.880">
    <property type="match status" value="1"/>
</dbReference>
<dbReference type="EMBL" id="JAPNKE010000002">
    <property type="protein sequence ID" value="MCY1013829.1"/>
    <property type="molecule type" value="Genomic_DNA"/>
</dbReference>
<dbReference type="SUPFAM" id="SSF46689">
    <property type="entry name" value="Homeodomain-like"/>
    <property type="match status" value="2"/>
</dbReference>
<dbReference type="InterPro" id="IPR018062">
    <property type="entry name" value="HTH_AraC-typ_CS"/>
</dbReference>
<name>A0A9X3J4F6_9BACT</name>
<dbReference type="PROSITE" id="PS01124">
    <property type="entry name" value="HTH_ARAC_FAMILY_2"/>
    <property type="match status" value="1"/>
</dbReference>
<proteinExistence type="predicted"/>
<evidence type="ECO:0000256" key="3">
    <source>
        <dbReference type="ARBA" id="ARBA00023163"/>
    </source>
</evidence>
<dbReference type="InterPro" id="IPR029062">
    <property type="entry name" value="Class_I_gatase-like"/>
</dbReference>
<dbReference type="InterPro" id="IPR050204">
    <property type="entry name" value="AraC_XylS_family_regulators"/>
</dbReference>
<dbReference type="InterPro" id="IPR020449">
    <property type="entry name" value="Tscrpt_reg_AraC-type_HTH"/>
</dbReference>
<dbReference type="Proteomes" id="UP001150924">
    <property type="component" value="Unassembled WGS sequence"/>
</dbReference>